<dbReference type="Pfam" id="PF01535">
    <property type="entry name" value="PPR"/>
    <property type="match status" value="3"/>
</dbReference>
<feature type="repeat" description="PPR" evidence="2">
    <location>
        <begin position="112"/>
        <end position="146"/>
    </location>
</feature>
<dbReference type="GO" id="GO:0099402">
    <property type="term" value="P:plant organ development"/>
    <property type="evidence" value="ECO:0007669"/>
    <property type="project" value="UniProtKB-ARBA"/>
</dbReference>
<evidence type="ECO:0008006" key="5">
    <source>
        <dbReference type="Google" id="ProtNLM"/>
    </source>
</evidence>
<reference evidence="3 4" key="1">
    <citation type="submission" date="2020-08" db="EMBL/GenBank/DDBJ databases">
        <title>Plant Genome Project.</title>
        <authorList>
            <person name="Zhang R.-G."/>
        </authorList>
    </citation>
    <scope>NUCLEOTIDE SEQUENCE [LARGE SCALE GENOMIC DNA]</scope>
    <source>
        <tissue evidence="3">Rhizome</tissue>
    </source>
</reference>
<feature type="repeat" description="PPR" evidence="2">
    <location>
        <begin position="413"/>
        <end position="447"/>
    </location>
</feature>
<sequence>MIIAPPSPVIAARSSLSLLSSLIHRSVALGCFPAAQAVHASLIKTCLHRHTILGNRLLDLYSGLGASQSAVAVFHDIPHKNIFTWNILLKALLRDGQVHSAHRLFDEMPERDVVSWNSLISGYASAGFIDKAFAILSRMQELGVKASSFTLSIAASCATSSLQAKLVHSLVVRFGLGCSNVVLCNSLIDMYGRLDLVGYASHVFHAMDEVDLISWNSIISAYSKSGCSTEALEHFHAMWISGFSADEFTASCILNVCADLMDLAKGEQLLAHCFKAGFLSNSIVSSAVIYMYSMCGRLDKAVQVFQEMPRWDSALCNSILASYFYTGLEDEALTLFVVALRKDVKPTEFTFATVLNSRLCCSSIELGTQIHCWVCKTGFESDMITANSLLDMYAKLGLFEDALNIFYAMASKDLVAWNTVIMGLGKNGQGLQALRIFREMQKSDMEPDKITLVGILLACSYTGMVDEGKRVFSSMEKKYGVTRDLEHYACLVEMMGHAGRLKEAMDIIETSPHNPNLSLWSLLLEACWIHNDLAFSEIIAEKLLQLRACSSLPYLVLTQIYTISGKWESVARVQKMMRERGLKKVKGHSWICIRNYIHVFEPNQIFHRKGEAIYSILGLLDWVMEVEEHVHEKFILVEHN</sequence>
<dbReference type="Pfam" id="PF20431">
    <property type="entry name" value="E_motif"/>
    <property type="match status" value="1"/>
</dbReference>
<dbReference type="PROSITE" id="PS51375">
    <property type="entry name" value="PPR"/>
    <property type="match status" value="6"/>
</dbReference>
<keyword evidence="4" id="KW-1185">Reference proteome</keyword>
<feature type="repeat" description="PPR" evidence="2">
    <location>
        <begin position="382"/>
        <end position="412"/>
    </location>
</feature>
<dbReference type="Proteomes" id="UP000734854">
    <property type="component" value="Unassembled WGS sequence"/>
</dbReference>
<evidence type="ECO:0000256" key="2">
    <source>
        <dbReference type="PROSITE-ProRule" id="PRU00708"/>
    </source>
</evidence>
<accession>A0A8J5G103</accession>
<organism evidence="3 4">
    <name type="scientific">Zingiber officinale</name>
    <name type="common">Ginger</name>
    <name type="synonym">Amomum zingiber</name>
    <dbReference type="NCBI Taxonomy" id="94328"/>
    <lineage>
        <taxon>Eukaryota</taxon>
        <taxon>Viridiplantae</taxon>
        <taxon>Streptophyta</taxon>
        <taxon>Embryophyta</taxon>
        <taxon>Tracheophyta</taxon>
        <taxon>Spermatophyta</taxon>
        <taxon>Magnoliopsida</taxon>
        <taxon>Liliopsida</taxon>
        <taxon>Zingiberales</taxon>
        <taxon>Zingiberaceae</taxon>
        <taxon>Zingiber</taxon>
    </lineage>
</organism>
<evidence type="ECO:0000313" key="4">
    <source>
        <dbReference type="Proteomes" id="UP000734854"/>
    </source>
</evidence>
<feature type="repeat" description="PPR" evidence="2">
    <location>
        <begin position="81"/>
        <end position="111"/>
    </location>
</feature>
<evidence type="ECO:0000313" key="3">
    <source>
        <dbReference type="EMBL" id="KAG6496492.1"/>
    </source>
</evidence>
<dbReference type="EMBL" id="JACMSC010000012">
    <property type="protein sequence ID" value="KAG6496492.1"/>
    <property type="molecule type" value="Genomic_DNA"/>
</dbReference>
<feature type="repeat" description="PPR" evidence="2">
    <location>
        <begin position="281"/>
        <end position="315"/>
    </location>
</feature>
<dbReference type="NCBIfam" id="TIGR00756">
    <property type="entry name" value="PPR"/>
    <property type="match status" value="6"/>
</dbReference>
<dbReference type="PANTHER" id="PTHR47926:SF479">
    <property type="entry name" value="PENTACOTRIPEPTIDE-REPEAT REGION OF PRORP DOMAIN-CONTAINING PROTEIN"/>
    <property type="match status" value="1"/>
</dbReference>
<dbReference type="InterPro" id="IPR002885">
    <property type="entry name" value="PPR_rpt"/>
</dbReference>
<protein>
    <recommendedName>
        <fullName evidence="5">Pentatricopeptide repeat-containing protein</fullName>
    </recommendedName>
</protein>
<dbReference type="Pfam" id="PF13041">
    <property type="entry name" value="PPR_2"/>
    <property type="match status" value="3"/>
</dbReference>
<dbReference type="GO" id="GO:0009451">
    <property type="term" value="P:RNA modification"/>
    <property type="evidence" value="ECO:0007669"/>
    <property type="project" value="InterPro"/>
</dbReference>
<comment type="caution">
    <text evidence="3">The sequence shown here is derived from an EMBL/GenBank/DDBJ whole genome shotgun (WGS) entry which is preliminary data.</text>
</comment>
<gene>
    <name evidence="3" type="ORF">ZIOFF_044359</name>
</gene>
<evidence type="ECO:0000256" key="1">
    <source>
        <dbReference type="ARBA" id="ARBA00022737"/>
    </source>
</evidence>
<dbReference type="GO" id="GO:0003723">
    <property type="term" value="F:RNA binding"/>
    <property type="evidence" value="ECO:0007669"/>
    <property type="project" value="InterPro"/>
</dbReference>
<proteinExistence type="predicted"/>
<feature type="repeat" description="PPR" evidence="2">
    <location>
        <begin position="211"/>
        <end position="245"/>
    </location>
</feature>
<dbReference type="InterPro" id="IPR046960">
    <property type="entry name" value="PPR_At4g14850-like_plant"/>
</dbReference>
<keyword evidence="1" id="KW-0677">Repeat</keyword>
<dbReference type="AlphaFoldDB" id="A0A8J5G103"/>
<name>A0A8J5G103_ZINOF</name>
<dbReference type="InterPro" id="IPR046848">
    <property type="entry name" value="E_motif"/>
</dbReference>
<dbReference type="OrthoDB" id="1855397at2759"/>
<dbReference type="FunFam" id="1.25.40.10:FF:000158">
    <property type="entry name" value="pentatricopeptide repeat-containing protein At2g33680"/>
    <property type="match status" value="1"/>
</dbReference>
<dbReference type="FunFam" id="1.25.40.10:FF:000442">
    <property type="entry name" value="Pentatricopeptide repeat-containing protein At3g49710"/>
    <property type="match status" value="1"/>
</dbReference>
<dbReference type="PANTHER" id="PTHR47926">
    <property type="entry name" value="PENTATRICOPEPTIDE REPEAT-CONTAINING PROTEIN"/>
    <property type="match status" value="1"/>
</dbReference>